<comment type="caution">
    <text evidence="10">Lacks conserved residue(s) required for the propagation of feature annotation.</text>
</comment>
<keyword evidence="6 10" id="KW-0547">Nucleotide-binding</keyword>
<dbReference type="Pfam" id="PF01715">
    <property type="entry name" value="IPPT"/>
    <property type="match status" value="1"/>
</dbReference>
<proteinExistence type="inferred from homology"/>
<organism evidence="14 15">
    <name type="scientific">Sandarakinorhabdus cyanobacteriorum</name>
    <dbReference type="NCBI Taxonomy" id="1981098"/>
    <lineage>
        <taxon>Bacteria</taxon>
        <taxon>Pseudomonadati</taxon>
        <taxon>Pseudomonadota</taxon>
        <taxon>Alphaproteobacteria</taxon>
        <taxon>Sphingomonadales</taxon>
        <taxon>Sphingosinicellaceae</taxon>
        <taxon>Sandarakinorhabdus</taxon>
    </lineage>
</organism>
<dbReference type="EC" id="2.5.1.75" evidence="10"/>
<dbReference type="Proteomes" id="UP000216991">
    <property type="component" value="Unassembled WGS sequence"/>
</dbReference>
<feature type="site" description="Interaction with substrate tRNA" evidence="10">
    <location>
        <position position="109"/>
    </location>
</feature>
<dbReference type="GO" id="GO:0006400">
    <property type="term" value="P:tRNA modification"/>
    <property type="evidence" value="ECO:0007669"/>
    <property type="project" value="TreeGrafter"/>
</dbReference>
<dbReference type="HAMAP" id="MF_00185">
    <property type="entry name" value="IPP_trans"/>
    <property type="match status" value="1"/>
</dbReference>
<comment type="similarity">
    <text evidence="3 10 13">Belongs to the IPP transferase family.</text>
</comment>
<dbReference type="OrthoDB" id="9776390at2"/>
<evidence type="ECO:0000313" key="15">
    <source>
        <dbReference type="Proteomes" id="UP000216991"/>
    </source>
</evidence>
<evidence type="ECO:0000256" key="4">
    <source>
        <dbReference type="ARBA" id="ARBA00022679"/>
    </source>
</evidence>
<evidence type="ECO:0000256" key="13">
    <source>
        <dbReference type="RuleBase" id="RU003785"/>
    </source>
</evidence>
<dbReference type="GO" id="GO:0005524">
    <property type="term" value="F:ATP binding"/>
    <property type="evidence" value="ECO:0007669"/>
    <property type="project" value="UniProtKB-UniRule"/>
</dbReference>
<dbReference type="EMBL" id="NOXT01000087">
    <property type="protein sequence ID" value="OYQ31301.1"/>
    <property type="molecule type" value="Genomic_DNA"/>
</dbReference>
<evidence type="ECO:0000313" key="14">
    <source>
        <dbReference type="EMBL" id="OYQ31301.1"/>
    </source>
</evidence>
<dbReference type="PANTHER" id="PTHR11088:SF60">
    <property type="entry name" value="TRNA DIMETHYLALLYLTRANSFERASE"/>
    <property type="match status" value="1"/>
</dbReference>
<evidence type="ECO:0000256" key="10">
    <source>
        <dbReference type="HAMAP-Rule" id="MF_00185"/>
    </source>
</evidence>
<dbReference type="PANTHER" id="PTHR11088">
    <property type="entry name" value="TRNA DIMETHYLALLYLTRANSFERASE"/>
    <property type="match status" value="1"/>
</dbReference>
<dbReference type="GO" id="GO:0052381">
    <property type="term" value="F:tRNA dimethylallyltransferase activity"/>
    <property type="evidence" value="ECO:0007669"/>
    <property type="project" value="UniProtKB-UniRule"/>
</dbReference>
<gene>
    <name evidence="10" type="primary">miaA</name>
    <name evidence="14" type="ORF">CHU93_04400</name>
</gene>
<evidence type="ECO:0000256" key="12">
    <source>
        <dbReference type="RuleBase" id="RU003784"/>
    </source>
</evidence>
<accession>A0A255YQ20</accession>
<keyword evidence="4 10" id="KW-0808">Transferase</keyword>
<evidence type="ECO:0000256" key="1">
    <source>
        <dbReference type="ARBA" id="ARBA00001946"/>
    </source>
</evidence>
<evidence type="ECO:0000256" key="2">
    <source>
        <dbReference type="ARBA" id="ARBA00003213"/>
    </source>
</evidence>
<dbReference type="NCBIfam" id="TIGR00174">
    <property type="entry name" value="miaA"/>
    <property type="match status" value="1"/>
</dbReference>
<dbReference type="SUPFAM" id="SSF52540">
    <property type="entry name" value="P-loop containing nucleoside triphosphate hydrolases"/>
    <property type="match status" value="1"/>
</dbReference>
<name>A0A255YQ20_9SPHN</name>
<evidence type="ECO:0000256" key="9">
    <source>
        <dbReference type="ARBA" id="ARBA00049563"/>
    </source>
</evidence>
<feature type="region of interest" description="Interaction with substrate tRNA" evidence="10">
    <location>
        <begin position="163"/>
        <end position="167"/>
    </location>
</feature>
<dbReference type="Gene3D" id="1.10.20.140">
    <property type="match status" value="1"/>
</dbReference>
<dbReference type="Gene3D" id="3.40.50.300">
    <property type="entry name" value="P-loop containing nucleotide triphosphate hydrolases"/>
    <property type="match status" value="1"/>
</dbReference>
<dbReference type="InterPro" id="IPR018022">
    <property type="entry name" value="IPT"/>
</dbReference>
<evidence type="ECO:0000256" key="5">
    <source>
        <dbReference type="ARBA" id="ARBA00022694"/>
    </source>
</evidence>
<evidence type="ECO:0000256" key="8">
    <source>
        <dbReference type="ARBA" id="ARBA00022842"/>
    </source>
</evidence>
<feature type="site" description="Interaction with substrate tRNA" evidence="10">
    <location>
        <position position="131"/>
    </location>
</feature>
<comment type="function">
    <text evidence="2 10 12">Catalyzes the transfer of a dimethylallyl group onto the adenine at position 37 in tRNAs that read codons beginning with uridine, leading to the formation of N6-(dimethylallyl)adenosine (i(6)A).</text>
</comment>
<reference evidence="14 15" key="1">
    <citation type="submission" date="2017-07" db="EMBL/GenBank/DDBJ databases">
        <title>Sandarakinorhabdus cyanobacteriorum sp. nov., a novel bacterium isolated from cyanobacterial aggregates in a eutrophic lake.</title>
        <authorList>
            <person name="Cai H."/>
        </authorList>
    </citation>
    <scope>NUCLEOTIDE SEQUENCE [LARGE SCALE GENOMIC DNA]</scope>
    <source>
        <strain evidence="14 15">TH057</strain>
    </source>
</reference>
<keyword evidence="5 10" id="KW-0819">tRNA processing</keyword>
<evidence type="ECO:0000256" key="7">
    <source>
        <dbReference type="ARBA" id="ARBA00022840"/>
    </source>
</evidence>
<evidence type="ECO:0000256" key="3">
    <source>
        <dbReference type="ARBA" id="ARBA00005842"/>
    </source>
</evidence>
<keyword evidence="15" id="KW-1185">Reference proteome</keyword>
<evidence type="ECO:0000256" key="6">
    <source>
        <dbReference type="ARBA" id="ARBA00022741"/>
    </source>
</evidence>
<protein>
    <recommendedName>
        <fullName evidence="10">tRNA dimethylallyltransferase</fullName>
        <ecNumber evidence="10">2.5.1.75</ecNumber>
    </recommendedName>
    <alternativeName>
        <fullName evidence="10">Dimethylallyl diphosphate:tRNA dimethylallyltransferase</fullName>
        <shortName evidence="10">DMAPP:tRNA dimethylallyltransferase</shortName>
        <shortName evidence="10">DMATase</shortName>
    </alternativeName>
    <alternativeName>
        <fullName evidence="10">Isopentenyl-diphosphate:tRNA isopentenyltransferase</fullName>
        <shortName evidence="10">IPP transferase</shortName>
        <shortName evidence="10">IPPT</shortName>
        <shortName evidence="10">IPTase</shortName>
    </alternativeName>
</protein>
<evidence type="ECO:0000256" key="11">
    <source>
        <dbReference type="RuleBase" id="RU003783"/>
    </source>
</evidence>
<dbReference type="InterPro" id="IPR039657">
    <property type="entry name" value="Dimethylallyltransferase"/>
</dbReference>
<feature type="binding site" evidence="10">
    <location>
        <begin position="18"/>
        <end position="25"/>
    </location>
    <ligand>
        <name>ATP</name>
        <dbReference type="ChEBI" id="CHEBI:30616"/>
    </ligand>
</feature>
<keyword evidence="8 10" id="KW-0460">Magnesium</keyword>
<feature type="binding site" evidence="10">
    <location>
        <begin position="20"/>
        <end position="25"/>
    </location>
    <ligand>
        <name>substrate</name>
    </ligand>
</feature>
<keyword evidence="7 10" id="KW-0067">ATP-binding</keyword>
<dbReference type="AlphaFoldDB" id="A0A255YQ20"/>
<sequence length="295" mass="30745">MSASAMNLDLNRVTVLTGPTAGGKSALALELAVRVGGVIINADASQLYADLAIVTARPGADDLAAAPHRLYGVLAGDDVCSAARWADMAQAEIAAARAQGRHPIIVGGTGLYLTALVHGLAPVPAIDEDVRRAVRALETADARAALEREDPAAAARLMPADRQRTLRALEVVRSTGRPLADWQQQREGGLGTDAVQGLVVDRPRAELHARAQARLVAMVAAGALAEVAAFVALGLPGDAPVMKALAVPQLAAHLAGQCSLDQALAEALAATRQYQKRQQTWARNQCPDWARVAPA</sequence>
<comment type="catalytic activity">
    <reaction evidence="9 10 11">
        <text>adenosine(37) in tRNA + dimethylallyl diphosphate = N(6)-dimethylallyladenosine(37) in tRNA + diphosphate</text>
        <dbReference type="Rhea" id="RHEA:26482"/>
        <dbReference type="Rhea" id="RHEA-COMP:10162"/>
        <dbReference type="Rhea" id="RHEA-COMP:10375"/>
        <dbReference type="ChEBI" id="CHEBI:33019"/>
        <dbReference type="ChEBI" id="CHEBI:57623"/>
        <dbReference type="ChEBI" id="CHEBI:74411"/>
        <dbReference type="ChEBI" id="CHEBI:74415"/>
        <dbReference type="EC" id="2.5.1.75"/>
    </reaction>
</comment>
<comment type="subunit">
    <text evidence="10">Monomer.</text>
</comment>
<comment type="caution">
    <text evidence="14">The sequence shown here is derived from an EMBL/GenBank/DDBJ whole genome shotgun (WGS) entry which is preliminary data.</text>
</comment>
<dbReference type="InterPro" id="IPR027417">
    <property type="entry name" value="P-loop_NTPase"/>
</dbReference>
<comment type="cofactor">
    <cofactor evidence="1 10">
        <name>Mg(2+)</name>
        <dbReference type="ChEBI" id="CHEBI:18420"/>
    </cofactor>
</comment>